<keyword evidence="9 11" id="KW-0472">Membrane</keyword>
<dbReference type="PROSITE" id="PS52015">
    <property type="entry name" value="TONB_CTD"/>
    <property type="match status" value="1"/>
</dbReference>
<evidence type="ECO:0000256" key="11">
    <source>
        <dbReference type="SAM" id="Phobius"/>
    </source>
</evidence>
<dbReference type="OrthoDB" id="1685233at2"/>
<dbReference type="GO" id="GO:0098797">
    <property type="term" value="C:plasma membrane protein complex"/>
    <property type="evidence" value="ECO:0007669"/>
    <property type="project" value="TreeGrafter"/>
</dbReference>
<dbReference type="PANTHER" id="PTHR33446:SF2">
    <property type="entry name" value="PROTEIN TONB"/>
    <property type="match status" value="1"/>
</dbReference>
<dbReference type="NCBIfam" id="TIGR01352">
    <property type="entry name" value="tonB_Cterm"/>
    <property type="match status" value="1"/>
</dbReference>
<dbReference type="Gene3D" id="3.30.2420.10">
    <property type="entry name" value="TonB"/>
    <property type="match status" value="1"/>
</dbReference>
<dbReference type="GO" id="GO:0031992">
    <property type="term" value="F:energy transducer activity"/>
    <property type="evidence" value="ECO:0007669"/>
    <property type="project" value="TreeGrafter"/>
</dbReference>
<proteinExistence type="inferred from homology"/>
<evidence type="ECO:0000256" key="1">
    <source>
        <dbReference type="ARBA" id="ARBA00004383"/>
    </source>
</evidence>
<evidence type="ECO:0000256" key="3">
    <source>
        <dbReference type="ARBA" id="ARBA00022448"/>
    </source>
</evidence>
<evidence type="ECO:0000256" key="8">
    <source>
        <dbReference type="ARBA" id="ARBA00022989"/>
    </source>
</evidence>
<evidence type="ECO:0000256" key="9">
    <source>
        <dbReference type="ARBA" id="ARBA00023136"/>
    </source>
</evidence>
<feature type="compositionally biased region" description="Low complexity" evidence="10">
    <location>
        <begin position="109"/>
        <end position="118"/>
    </location>
</feature>
<dbReference type="Pfam" id="PF03544">
    <property type="entry name" value="TonB_C"/>
    <property type="match status" value="1"/>
</dbReference>
<evidence type="ECO:0000256" key="7">
    <source>
        <dbReference type="ARBA" id="ARBA00022927"/>
    </source>
</evidence>
<comment type="subcellular location">
    <subcellularLocation>
        <location evidence="1">Cell inner membrane</location>
        <topology evidence="1">Single-pass membrane protein</topology>
        <orientation evidence="1">Periplasmic side</orientation>
    </subcellularLocation>
</comment>
<keyword evidence="14" id="KW-1185">Reference proteome</keyword>
<dbReference type="PANTHER" id="PTHR33446">
    <property type="entry name" value="PROTEIN TONB-RELATED"/>
    <property type="match status" value="1"/>
</dbReference>
<dbReference type="RefSeq" id="WP_044334509.1">
    <property type="nucleotide sequence ID" value="NZ_CP010836.1"/>
</dbReference>
<gene>
    <name evidence="13" type="ORF">TS85_19810</name>
</gene>
<feature type="transmembrane region" description="Helical" evidence="11">
    <location>
        <begin position="15"/>
        <end position="35"/>
    </location>
</feature>
<dbReference type="GO" id="GO:0015031">
    <property type="term" value="P:protein transport"/>
    <property type="evidence" value="ECO:0007669"/>
    <property type="project" value="UniProtKB-KW"/>
</dbReference>
<dbReference type="Proteomes" id="UP000032300">
    <property type="component" value="Chromosome"/>
</dbReference>
<dbReference type="KEGG" id="sphi:TS85_19810"/>
<evidence type="ECO:0000256" key="5">
    <source>
        <dbReference type="ARBA" id="ARBA00022519"/>
    </source>
</evidence>
<dbReference type="GO" id="GO:0055085">
    <property type="term" value="P:transmembrane transport"/>
    <property type="evidence" value="ECO:0007669"/>
    <property type="project" value="InterPro"/>
</dbReference>
<keyword evidence="8 11" id="KW-1133">Transmembrane helix</keyword>
<keyword evidence="7" id="KW-0653">Protein transport</keyword>
<keyword evidence="3" id="KW-0813">Transport</keyword>
<evidence type="ECO:0000256" key="6">
    <source>
        <dbReference type="ARBA" id="ARBA00022692"/>
    </source>
</evidence>
<dbReference type="SUPFAM" id="SSF74653">
    <property type="entry name" value="TolA/TonB C-terminal domain"/>
    <property type="match status" value="1"/>
</dbReference>
<feature type="region of interest" description="Disordered" evidence="10">
    <location>
        <begin position="53"/>
        <end position="81"/>
    </location>
</feature>
<protein>
    <submittedName>
        <fullName evidence="13">Energy transducer TonB</fullName>
    </submittedName>
</protein>
<evidence type="ECO:0000313" key="13">
    <source>
        <dbReference type="EMBL" id="AJP73556.1"/>
    </source>
</evidence>
<dbReference type="InterPro" id="IPR006260">
    <property type="entry name" value="TonB/TolA_C"/>
</dbReference>
<evidence type="ECO:0000256" key="2">
    <source>
        <dbReference type="ARBA" id="ARBA00006555"/>
    </source>
</evidence>
<organism evidence="13 14">
    <name type="scientific">Sphingomonas hengshuiensis</name>
    <dbReference type="NCBI Taxonomy" id="1609977"/>
    <lineage>
        <taxon>Bacteria</taxon>
        <taxon>Pseudomonadati</taxon>
        <taxon>Pseudomonadota</taxon>
        <taxon>Alphaproteobacteria</taxon>
        <taxon>Sphingomonadales</taxon>
        <taxon>Sphingomonadaceae</taxon>
        <taxon>Sphingomonas</taxon>
    </lineage>
</organism>
<dbReference type="InterPro" id="IPR037682">
    <property type="entry name" value="TonB_C"/>
</dbReference>
<keyword evidence="5" id="KW-0997">Cell inner membrane</keyword>
<evidence type="ECO:0000313" key="14">
    <source>
        <dbReference type="Proteomes" id="UP000032300"/>
    </source>
</evidence>
<feature type="region of interest" description="Disordered" evidence="10">
    <location>
        <begin position="99"/>
        <end position="123"/>
    </location>
</feature>
<keyword evidence="4" id="KW-1003">Cell membrane</keyword>
<keyword evidence="6 11" id="KW-0812">Transmembrane</keyword>
<evidence type="ECO:0000256" key="10">
    <source>
        <dbReference type="SAM" id="MobiDB-lite"/>
    </source>
</evidence>
<sequence length="221" mass="24041">MYADTRYTAPKSRTVSLGAALAINGAILAGLIYSVPDILKPKPPTTLIVDNVPLPLDPPEVKKEPPKAQQPTTPDPTPYIPKPQIETFRDPIIAGTDALPTDPPAAGRDLPTGPTTVLDPPPPLPPLVNSAQDPRYLKDFQPAYPAAELRAERNGTVSVRVLIGTDGRVKDVRELAATSPAFFEATRRQALAKWRFKPATRGGVPEESWKVMNVRFELENQ</sequence>
<accession>A0A7U4JB34</accession>
<evidence type="ECO:0000259" key="12">
    <source>
        <dbReference type="PROSITE" id="PS52015"/>
    </source>
</evidence>
<reference evidence="13 14" key="2">
    <citation type="submission" date="2015-02" db="EMBL/GenBank/DDBJ databases">
        <title>The complete genome of Sphingomonas hengshuiensis sp. WHSC-8 isolated from soil of Hengshui Lake.</title>
        <authorList>
            <person name="Wei S."/>
            <person name="Guo J."/>
            <person name="Su C."/>
            <person name="Wu R."/>
            <person name="Zhang Z."/>
            <person name="Liang K."/>
            <person name="Li H."/>
            <person name="Wang T."/>
            <person name="Liu H."/>
            <person name="Zhang C."/>
            <person name="Li Z."/>
            <person name="Wang Q."/>
            <person name="Meng J."/>
        </authorList>
    </citation>
    <scope>NUCLEOTIDE SEQUENCE [LARGE SCALE GENOMIC DNA]</scope>
    <source>
        <strain evidence="13 14">WHSC-8</strain>
    </source>
</reference>
<name>A0A7U4JB34_9SPHN</name>
<comment type="similarity">
    <text evidence="2">Belongs to the TonB family.</text>
</comment>
<dbReference type="EMBL" id="CP010836">
    <property type="protein sequence ID" value="AJP73556.1"/>
    <property type="molecule type" value="Genomic_DNA"/>
</dbReference>
<feature type="domain" description="TonB C-terminal" evidence="12">
    <location>
        <begin position="129"/>
        <end position="221"/>
    </location>
</feature>
<evidence type="ECO:0000256" key="4">
    <source>
        <dbReference type="ARBA" id="ARBA00022475"/>
    </source>
</evidence>
<reference evidence="13 14" key="1">
    <citation type="journal article" date="2015" name="Int. J. Syst. Evol. Microbiol.">
        <title>Sphingomonas hengshuiensis sp. nov., isolated from lake wetland.</title>
        <authorList>
            <person name="Wei S."/>
            <person name="Wang T."/>
            <person name="Liu H."/>
            <person name="Zhang C."/>
            <person name="Guo J."/>
            <person name="Wang Q."/>
            <person name="Liang K."/>
            <person name="Zhang Z."/>
        </authorList>
    </citation>
    <scope>NUCLEOTIDE SEQUENCE [LARGE SCALE GENOMIC DNA]</scope>
    <source>
        <strain evidence="13 14">WHSC-8</strain>
    </source>
</reference>
<dbReference type="InterPro" id="IPR051045">
    <property type="entry name" value="TonB-dependent_transducer"/>
</dbReference>
<dbReference type="AlphaFoldDB" id="A0A7U4JB34"/>